<dbReference type="InterPro" id="IPR003043">
    <property type="entry name" value="Uropor_MeTrfase_CS"/>
</dbReference>
<evidence type="ECO:0000256" key="5">
    <source>
        <dbReference type="ARBA" id="ARBA00022691"/>
    </source>
</evidence>
<dbReference type="NCBIfam" id="TIGR01469">
    <property type="entry name" value="cobA_cysG_Cterm"/>
    <property type="match status" value="1"/>
</dbReference>
<keyword evidence="3 8" id="KW-0489">Methyltransferase</keyword>
<gene>
    <name evidence="10" type="ORF">GCM10010909_20580</name>
</gene>
<dbReference type="Gene3D" id="3.40.1010.10">
    <property type="entry name" value="Cobalt-precorrin-4 Transmethylase, Domain 1"/>
    <property type="match status" value="1"/>
</dbReference>
<evidence type="ECO:0000313" key="10">
    <source>
        <dbReference type="EMBL" id="GLR67377.1"/>
    </source>
</evidence>
<evidence type="ECO:0000256" key="7">
    <source>
        <dbReference type="ARBA" id="ARBA00025705"/>
    </source>
</evidence>
<evidence type="ECO:0000256" key="4">
    <source>
        <dbReference type="ARBA" id="ARBA00022679"/>
    </source>
</evidence>
<name>A0ABQ6A7X4_9PROT</name>
<dbReference type="PANTHER" id="PTHR45790:SF3">
    <property type="entry name" value="S-ADENOSYL-L-METHIONINE-DEPENDENT UROPORPHYRINOGEN III METHYLTRANSFERASE, CHLOROPLASTIC"/>
    <property type="match status" value="1"/>
</dbReference>
<dbReference type="EC" id="2.1.1.107" evidence="2"/>
<dbReference type="NCBIfam" id="NF004790">
    <property type="entry name" value="PRK06136.1"/>
    <property type="match status" value="1"/>
</dbReference>
<dbReference type="Proteomes" id="UP001156641">
    <property type="component" value="Unassembled WGS sequence"/>
</dbReference>
<dbReference type="InterPro" id="IPR014777">
    <property type="entry name" value="4pyrrole_Mease_sub1"/>
</dbReference>
<comment type="similarity">
    <text evidence="1 8">Belongs to the precorrin methyltransferase family.</text>
</comment>
<dbReference type="SUPFAM" id="SSF53790">
    <property type="entry name" value="Tetrapyrrole methylase"/>
    <property type="match status" value="1"/>
</dbReference>
<evidence type="ECO:0000256" key="6">
    <source>
        <dbReference type="ARBA" id="ARBA00023244"/>
    </source>
</evidence>
<evidence type="ECO:0000256" key="1">
    <source>
        <dbReference type="ARBA" id="ARBA00005879"/>
    </source>
</evidence>
<dbReference type="Pfam" id="PF00590">
    <property type="entry name" value="TP_methylase"/>
    <property type="match status" value="1"/>
</dbReference>
<comment type="pathway">
    <text evidence="7">Porphyrin-containing compound metabolism; siroheme biosynthesis; precorrin-2 from uroporphyrinogen III: step 1/1.</text>
</comment>
<dbReference type="InterPro" id="IPR035996">
    <property type="entry name" value="4pyrrol_Methylase_sf"/>
</dbReference>
<sequence length="257" mass="26473">MLECVMGRVFLAGAGPGDPELLTLKAARVIAAADVLLYDSLVDPRVVAMARADARLIDVGKRCGKHSASQKEICRLLVAQARTGKLVVRLKGGDPMVFGRATEEMEALQAAGIGFEVIPGVTAATAAAAALHVSLTKRAVARSLHFLVGHGAESGLPAHDWVSLTKSGGTLVVYMGGQTLPGLAAHFIEAGMAPDMPAVAVESASLEGQRILRGTIGSLPGLVLGAKATGPVIVLIGEAMEQSDELDDVLLQVEAEG</sequence>
<dbReference type="PANTHER" id="PTHR45790">
    <property type="entry name" value="SIROHEME SYNTHASE-RELATED"/>
    <property type="match status" value="1"/>
</dbReference>
<keyword evidence="11" id="KW-1185">Reference proteome</keyword>
<accession>A0ABQ6A7X4</accession>
<dbReference type="InterPro" id="IPR000878">
    <property type="entry name" value="4pyrrol_Mease"/>
</dbReference>
<evidence type="ECO:0000256" key="3">
    <source>
        <dbReference type="ARBA" id="ARBA00022603"/>
    </source>
</evidence>
<evidence type="ECO:0000313" key="11">
    <source>
        <dbReference type="Proteomes" id="UP001156641"/>
    </source>
</evidence>
<keyword evidence="5" id="KW-0949">S-adenosyl-L-methionine</keyword>
<dbReference type="CDD" id="cd11642">
    <property type="entry name" value="SUMT"/>
    <property type="match status" value="1"/>
</dbReference>
<comment type="caution">
    <text evidence="10">The sequence shown here is derived from an EMBL/GenBank/DDBJ whole genome shotgun (WGS) entry which is preliminary data.</text>
</comment>
<dbReference type="PROSITE" id="PS00840">
    <property type="entry name" value="SUMT_2"/>
    <property type="match status" value="1"/>
</dbReference>
<feature type="domain" description="Tetrapyrrole methylase" evidence="9">
    <location>
        <begin position="9"/>
        <end position="219"/>
    </location>
</feature>
<organism evidence="10 11">
    <name type="scientific">Acidocella aquatica</name>
    <dbReference type="NCBI Taxonomy" id="1922313"/>
    <lineage>
        <taxon>Bacteria</taxon>
        <taxon>Pseudomonadati</taxon>
        <taxon>Pseudomonadota</taxon>
        <taxon>Alphaproteobacteria</taxon>
        <taxon>Acetobacterales</taxon>
        <taxon>Acidocellaceae</taxon>
        <taxon>Acidocella</taxon>
    </lineage>
</organism>
<evidence type="ECO:0000256" key="8">
    <source>
        <dbReference type="RuleBase" id="RU003960"/>
    </source>
</evidence>
<protein>
    <recommendedName>
        <fullName evidence="2">uroporphyrinogen-III C-methyltransferase</fullName>
        <ecNumber evidence="2">2.1.1.107</ecNumber>
    </recommendedName>
</protein>
<dbReference type="InterPro" id="IPR050161">
    <property type="entry name" value="Siro_Cobalamin_biosynth"/>
</dbReference>
<dbReference type="Gene3D" id="3.30.950.10">
    <property type="entry name" value="Methyltransferase, Cobalt-precorrin-4 Transmethylase, Domain 2"/>
    <property type="match status" value="1"/>
</dbReference>
<proteinExistence type="inferred from homology"/>
<keyword evidence="4 8" id="KW-0808">Transferase</keyword>
<keyword evidence="6" id="KW-0627">Porphyrin biosynthesis</keyword>
<evidence type="ECO:0000259" key="9">
    <source>
        <dbReference type="Pfam" id="PF00590"/>
    </source>
</evidence>
<dbReference type="RefSeq" id="WP_284258109.1">
    <property type="nucleotide sequence ID" value="NZ_BSOS01000065.1"/>
</dbReference>
<evidence type="ECO:0000256" key="2">
    <source>
        <dbReference type="ARBA" id="ARBA00012162"/>
    </source>
</evidence>
<dbReference type="InterPro" id="IPR006366">
    <property type="entry name" value="CobA/CysG_C"/>
</dbReference>
<dbReference type="EMBL" id="BSOS01000065">
    <property type="protein sequence ID" value="GLR67377.1"/>
    <property type="molecule type" value="Genomic_DNA"/>
</dbReference>
<reference evidence="11" key="1">
    <citation type="journal article" date="2019" name="Int. J. Syst. Evol. Microbiol.">
        <title>The Global Catalogue of Microorganisms (GCM) 10K type strain sequencing project: providing services to taxonomists for standard genome sequencing and annotation.</title>
        <authorList>
            <consortium name="The Broad Institute Genomics Platform"/>
            <consortium name="The Broad Institute Genome Sequencing Center for Infectious Disease"/>
            <person name="Wu L."/>
            <person name="Ma J."/>
        </authorList>
    </citation>
    <scope>NUCLEOTIDE SEQUENCE [LARGE SCALE GENOMIC DNA]</scope>
    <source>
        <strain evidence="11">NBRC 112502</strain>
    </source>
</reference>
<dbReference type="InterPro" id="IPR014776">
    <property type="entry name" value="4pyrrole_Mease_sub2"/>
</dbReference>